<dbReference type="InterPro" id="IPR047653">
    <property type="entry name" value="Tn3-like_transpos"/>
</dbReference>
<keyword evidence="8" id="KW-1185">Reference proteome</keyword>
<dbReference type="InterPro" id="IPR002513">
    <property type="entry name" value="Tn3_Tnp_DDE_dom"/>
</dbReference>
<sequence length="992" mass="114766">MPVRFLSVAERTHRSQFPEDISESDLIQYFTLTPEDLKQVNRKRQPDNQLGFALQLCGLRYMGFCPDDLQQTPTEIVVFVSHQLEIEAEVLSTYGQRSQTRSKHFQQVQKHLGFRTPDPIDLKRLSKWLVNRALEHDKPSLLFQLAAEKLFKDKLVRPGVTVLERMVGTVRNRAMKETHKRLKPLLTLPVRRFLNQLLEHESQIHAVRFSWLRRPAISNSPKAILTAIDKIRFLRDNQVHLWDVSMLNPNRLKFLARLAKKSSVQGLKRMPAGKRYPLLVAFAQQLLIEATDEAADLFIQCLSDTHARARNDLKAFRQKEAVAINEKVRLLKQVGGVVLDPQVDDPKVRSDIFEQITPEELEAAITDCNRLVRPTQDESYDYFAARYSYIRRFAPEFLETFSFRSNRENDPLLEAIAVLEKLNTTGKRHVPQSAPMAFVSAPWKSYIRDEEGKIQRRYYEMCVLWELRNALRSGNLWMEGSRRYADPESYLIPKEQWPSMRTEFCQMMSLPEQGKRQLKDLNQQLDAEMTKFMETLKDNPNVRLEDDRVVLSPLEAQEQSKRQKKLKALVNQCLPKIDLTDLLIEVDLLTGFSDHLVHAGGHQTRSRETKRYLYAALLSQACNLGPQAMARGADLSYERLLWHNNWFLDESTLTKATTELVNYHHKLPLAKSWGGGTLSSSDGQRFPVTVKNTQSVALPKYFGYGKGVTFYTWLSDQFSQYGTKVIPSTRRDAPYVFDGIKDNETELKILEHTTDTAGFTEVVFAFFNLCGLQFSPRIRDLGKQRLYRFKTKPDTLIKPLFERRIKSKRIVDPWDEMLRVAASLQHGYVTSSLLMSKLSSFPEPNRLLQAFQEYGRLVKTIYILRYYNSLDHRRRVKRQLNKGEAVQGLRRFLVVARQGELRQRYQEGLENQASCLTLVTNAVVIWNTVYLQAALDYIEKQGYEVTEEDRARFSPARYGHINPHGKIIFDIEKTQALKGLRPLGGIKKAKHG</sequence>
<keyword evidence="3" id="KW-0238">DNA-binding</keyword>
<proteinExistence type="inferred from homology"/>
<evidence type="ECO:0000313" key="7">
    <source>
        <dbReference type="EMBL" id="PZD70170.1"/>
    </source>
</evidence>
<comment type="similarity">
    <text evidence="1">Belongs to the transposase 7 family.</text>
</comment>
<evidence type="ECO:0000256" key="2">
    <source>
        <dbReference type="ARBA" id="ARBA00022578"/>
    </source>
</evidence>
<dbReference type="AlphaFoldDB" id="A0A2W1J6G1"/>
<comment type="caution">
    <text evidence="7">The sequence shown here is derived from an EMBL/GenBank/DDBJ whole genome shotgun (WGS) entry which is preliminary data.</text>
</comment>
<keyword evidence="4" id="KW-0233">DNA recombination</keyword>
<keyword evidence="2" id="KW-0815">Transposition</keyword>
<evidence type="ECO:0000256" key="3">
    <source>
        <dbReference type="ARBA" id="ARBA00023125"/>
    </source>
</evidence>
<dbReference type="Pfam" id="PF01526">
    <property type="entry name" value="DDE_Tnp_Tn3"/>
    <property type="match status" value="1"/>
</dbReference>
<evidence type="ECO:0000313" key="8">
    <source>
        <dbReference type="Proteomes" id="UP000248857"/>
    </source>
</evidence>
<feature type="domain" description="DUF4158" evidence="6">
    <location>
        <begin position="5"/>
        <end position="169"/>
    </location>
</feature>
<dbReference type="Proteomes" id="UP000248857">
    <property type="component" value="Unassembled WGS sequence"/>
</dbReference>
<dbReference type="GO" id="GO:0004803">
    <property type="term" value="F:transposase activity"/>
    <property type="evidence" value="ECO:0007669"/>
    <property type="project" value="InterPro"/>
</dbReference>
<protein>
    <recommendedName>
        <fullName evidence="9">Tn3 family transposase</fullName>
    </recommendedName>
</protein>
<evidence type="ECO:0000256" key="4">
    <source>
        <dbReference type="ARBA" id="ARBA00023172"/>
    </source>
</evidence>
<dbReference type="NCBIfam" id="NF033527">
    <property type="entry name" value="transpos_Tn3"/>
    <property type="match status" value="1"/>
</dbReference>
<accession>A0A2W1J6G1</accession>
<dbReference type="InterPro" id="IPR025296">
    <property type="entry name" value="DUF4158"/>
</dbReference>
<reference evidence="7 8" key="1">
    <citation type="journal article" date="2018" name="Sci. Rep.">
        <title>A novel species of the marine cyanobacterium Acaryochloris with a unique pigment content and lifestyle.</title>
        <authorList>
            <person name="Partensky F."/>
            <person name="Six C."/>
            <person name="Ratin M."/>
            <person name="Garczarek L."/>
            <person name="Vaulot D."/>
            <person name="Probert I."/>
            <person name="Calteau A."/>
            <person name="Gourvil P."/>
            <person name="Marie D."/>
            <person name="Grebert T."/>
            <person name="Bouchier C."/>
            <person name="Le Panse S."/>
            <person name="Gachenot M."/>
            <person name="Rodriguez F."/>
            <person name="Garrido J.L."/>
        </authorList>
    </citation>
    <scope>NUCLEOTIDE SEQUENCE [LARGE SCALE GENOMIC DNA]</scope>
    <source>
        <strain evidence="7 8">RCC1774</strain>
    </source>
</reference>
<dbReference type="GO" id="GO:0006313">
    <property type="term" value="P:DNA transposition"/>
    <property type="evidence" value="ECO:0007669"/>
    <property type="project" value="InterPro"/>
</dbReference>
<dbReference type="Pfam" id="PF13700">
    <property type="entry name" value="DUF4158"/>
    <property type="match status" value="1"/>
</dbReference>
<name>A0A2W1J6G1_9CYAN</name>
<dbReference type="OrthoDB" id="51846at2"/>
<dbReference type="RefSeq" id="WP_110989281.1">
    <property type="nucleotide sequence ID" value="NZ_CAWNWM010000055.1"/>
</dbReference>
<evidence type="ECO:0000256" key="1">
    <source>
        <dbReference type="ARBA" id="ARBA00009402"/>
    </source>
</evidence>
<evidence type="ECO:0008006" key="9">
    <source>
        <dbReference type="Google" id="ProtNLM"/>
    </source>
</evidence>
<dbReference type="EMBL" id="PQWO01000055">
    <property type="protein sequence ID" value="PZD70170.1"/>
    <property type="molecule type" value="Genomic_DNA"/>
</dbReference>
<evidence type="ECO:0000259" key="6">
    <source>
        <dbReference type="Pfam" id="PF13700"/>
    </source>
</evidence>
<dbReference type="GO" id="GO:0003677">
    <property type="term" value="F:DNA binding"/>
    <property type="evidence" value="ECO:0007669"/>
    <property type="project" value="UniProtKB-KW"/>
</dbReference>
<evidence type="ECO:0000259" key="5">
    <source>
        <dbReference type="Pfam" id="PF01526"/>
    </source>
</evidence>
<organism evidence="7 8">
    <name type="scientific">Acaryochloris thomasi RCC1774</name>
    <dbReference type="NCBI Taxonomy" id="1764569"/>
    <lineage>
        <taxon>Bacteria</taxon>
        <taxon>Bacillati</taxon>
        <taxon>Cyanobacteriota</taxon>
        <taxon>Cyanophyceae</taxon>
        <taxon>Acaryochloridales</taxon>
        <taxon>Acaryochloridaceae</taxon>
        <taxon>Acaryochloris</taxon>
        <taxon>Acaryochloris thomasi</taxon>
    </lineage>
</organism>
<gene>
    <name evidence="7" type="ORF">C1752_17202</name>
</gene>
<feature type="domain" description="Tn3 transposase DDE" evidence="5">
    <location>
        <begin position="581"/>
        <end position="966"/>
    </location>
</feature>